<dbReference type="InterPro" id="IPR001248">
    <property type="entry name" value="Pur-cyt_permease"/>
</dbReference>
<feature type="transmembrane region" description="Helical" evidence="9">
    <location>
        <begin position="405"/>
        <end position="427"/>
    </location>
</feature>
<evidence type="ECO:0000256" key="3">
    <source>
        <dbReference type="ARBA" id="ARBA00022448"/>
    </source>
</evidence>
<feature type="transmembrane region" description="Helical" evidence="9">
    <location>
        <begin position="212"/>
        <end position="229"/>
    </location>
</feature>
<evidence type="ECO:0000256" key="6">
    <source>
        <dbReference type="ARBA" id="ARBA00022989"/>
    </source>
</evidence>
<keyword evidence="4" id="KW-0597">Phosphoprotein</keyword>
<accession>A0AAF0EQ52</accession>
<dbReference type="GO" id="GO:0005886">
    <property type="term" value="C:plasma membrane"/>
    <property type="evidence" value="ECO:0007669"/>
    <property type="project" value="TreeGrafter"/>
</dbReference>
<feature type="transmembrane region" description="Helical" evidence="9">
    <location>
        <begin position="151"/>
        <end position="178"/>
    </location>
</feature>
<dbReference type="PANTHER" id="PTHR31806:SF7">
    <property type="entry name" value="TRANSPORTER, PUTATIVE (AFU_ORTHOLOGUE AFUA_2G04690)-RELATED"/>
    <property type="match status" value="1"/>
</dbReference>
<feature type="transmembrane region" description="Helical" evidence="9">
    <location>
        <begin position="74"/>
        <end position="95"/>
    </location>
</feature>
<evidence type="ECO:0000256" key="4">
    <source>
        <dbReference type="ARBA" id="ARBA00022553"/>
    </source>
</evidence>
<proteinExistence type="inferred from homology"/>
<protein>
    <submittedName>
        <fullName evidence="10">Uncharacterized protein</fullName>
    </submittedName>
</protein>
<name>A0AAF0EQ52_9BASI</name>
<evidence type="ECO:0000256" key="7">
    <source>
        <dbReference type="ARBA" id="ARBA00023136"/>
    </source>
</evidence>
<feature type="transmembrane region" description="Helical" evidence="9">
    <location>
        <begin position="249"/>
        <end position="271"/>
    </location>
</feature>
<feature type="transmembrane region" description="Helical" evidence="9">
    <location>
        <begin position="487"/>
        <end position="506"/>
    </location>
</feature>
<evidence type="ECO:0000313" key="11">
    <source>
        <dbReference type="Proteomes" id="UP001213623"/>
    </source>
</evidence>
<dbReference type="PANTHER" id="PTHR31806">
    <property type="entry name" value="PURINE-CYTOSINE PERMEASE FCY2-RELATED"/>
    <property type="match status" value="1"/>
</dbReference>
<dbReference type="EMBL" id="CP119899">
    <property type="protein sequence ID" value="WFD28993.1"/>
    <property type="molecule type" value="Genomic_DNA"/>
</dbReference>
<dbReference type="FunFam" id="1.10.4160.10:FF:000002">
    <property type="entry name" value="Purine-cytosine permease fcyB"/>
    <property type="match status" value="1"/>
</dbReference>
<dbReference type="PIRSF" id="PIRSF002744">
    <property type="entry name" value="Pur-cyt_permease"/>
    <property type="match status" value="1"/>
</dbReference>
<feature type="transmembrane region" description="Helical" evidence="9">
    <location>
        <begin position="376"/>
        <end position="393"/>
    </location>
</feature>
<dbReference type="GO" id="GO:0015851">
    <property type="term" value="P:nucleobase transport"/>
    <property type="evidence" value="ECO:0007669"/>
    <property type="project" value="UniProtKB-ARBA"/>
</dbReference>
<evidence type="ECO:0000313" key="10">
    <source>
        <dbReference type="EMBL" id="WFD28993.1"/>
    </source>
</evidence>
<gene>
    <name evidence="10" type="ORF">MNAN1_004012</name>
</gene>
<keyword evidence="7 8" id="KW-0472">Membrane</keyword>
<dbReference type="GO" id="GO:0022857">
    <property type="term" value="F:transmembrane transporter activity"/>
    <property type="evidence" value="ECO:0007669"/>
    <property type="project" value="InterPro"/>
</dbReference>
<comment type="similarity">
    <text evidence="2 8">Belongs to the purine-cytosine permease (2.A.39) family.</text>
</comment>
<reference evidence="10" key="1">
    <citation type="submission" date="2023-03" db="EMBL/GenBank/DDBJ databases">
        <title>Mating type loci evolution in Malassezia.</title>
        <authorList>
            <person name="Coelho M.A."/>
        </authorList>
    </citation>
    <scope>NUCLEOTIDE SEQUENCE</scope>
    <source>
        <strain evidence="10">CBS 9557</strain>
    </source>
</reference>
<dbReference type="InterPro" id="IPR026030">
    <property type="entry name" value="Pur-cyt_permease_Fcy2/21/22"/>
</dbReference>
<feature type="transmembrane region" description="Helical" evidence="9">
    <location>
        <begin position="448"/>
        <end position="467"/>
    </location>
</feature>
<dbReference type="Proteomes" id="UP001213623">
    <property type="component" value="Chromosome 8"/>
</dbReference>
<keyword evidence="11" id="KW-1185">Reference proteome</keyword>
<feature type="transmembrane region" description="Helical" evidence="9">
    <location>
        <begin position="184"/>
        <end position="205"/>
    </location>
</feature>
<comment type="subcellular location">
    <subcellularLocation>
        <location evidence="1">Membrane</location>
        <topology evidence="1">Multi-pass membrane protein</topology>
    </subcellularLocation>
</comment>
<evidence type="ECO:0000256" key="9">
    <source>
        <dbReference type="SAM" id="Phobius"/>
    </source>
</evidence>
<feature type="transmembrane region" description="Helical" evidence="9">
    <location>
        <begin position="107"/>
        <end position="130"/>
    </location>
</feature>
<evidence type="ECO:0000256" key="5">
    <source>
        <dbReference type="ARBA" id="ARBA00022692"/>
    </source>
</evidence>
<sequence>MSAPSPPVKAKQDVESLYEVHEMASSEPQPEEKGILATLSRLERYLDQKIGLESEAIDRKLPEHRRPVKWYEELNMALLWASGVMNLACFATGFLGWEFGLSLKDSLLCYIFGTIIGSCATAYCATFGAAMGLRQMSVSRYCFGWYPNKVLALLNAVQQIGWSAVGCITGGLALIAVADGHLSVAVGIIIIAVFSLFIGMLGLRVIMLYERFAWMVFFIIFMIIFGESAKHVDNRTPTSISDSEFSGVILTLLAIVYGSSASWATIASDYYVLYPANVNRVKVFILTSVGLAVPTSIGMCAGAVAASTLNNNKDWNDAYNNGGIGFLLRDMLYPLGFAKFLLVLLVLSSISINILNTYSAALSIQQISPPLARIPRFLWSIVLFGIILALGLAGRETLNSYLQNFLSLLGYWCTSYVLIILMEHVFVRKANFANYDLESWNTRQGLPHGIAASITFLVGVVCWVMGMSETWYIGPLAGLFGGSGGDISNEFTLVFTCIAYLPLRLLELKWFGK</sequence>
<dbReference type="Pfam" id="PF02133">
    <property type="entry name" value="Transp_cyt_pur"/>
    <property type="match status" value="1"/>
</dbReference>
<keyword evidence="3 8" id="KW-0813">Transport</keyword>
<dbReference type="AlphaFoldDB" id="A0AAF0EQ52"/>
<feature type="transmembrane region" description="Helical" evidence="9">
    <location>
        <begin position="283"/>
        <end position="306"/>
    </location>
</feature>
<dbReference type="Gene3D" id="1.10.4160.10">
    <property type="entry name" value="Hydantoin permease"/>
    <property type="match status" value="1"/>
</dbReference>
<keyword evidence="6 9" id="KW-1133">Transmembrane helix</keyword>
<evidence type="ECO:0000256" key="2">
    <source>
        <dbReference type="ARBA" id="ARBA00008974"/>
    </source>
</evidence>
<organism evidence="10 11">
    <name type="scientific">Malassezia nana</name>
    <dbReference type="NCBI Taxonomy" id="180528"/>
    <lineage>
        <taxon>Eukaryota</taxon>
        <taxon>Fungi</taxon>
        <taxon>Dikarya</taxon>
        <taxon>Basidiomycota</taxon>
        <taxon>Ustilaginomycotina</taxon>
        <taxon>Malasseziomycetes</taxon>
        <taxon>Malasseziales</taxon>
        <taxon>Malasseziaceae</taxon>
        <taxon>Malassezia</taxon>
    </lineage>
</organism>
<dbReference type="GO" id="GO:0000329">
    <property type="term" value="C:fungal-type vacuole membrane"/>
    <property type="evidence" value="ECO:0007669"/>
    <property type="project" value="TreeGrafter"/>
</dbReference>
<evidence type="ECO:0000256" key="1">
    <source>
        <dbReference type="ARBA" id="ARBA00004141"/>
    </source>
</evidence>
<keyword evidence="5 9" id="KW-0812">Transmembrane</keyword>
<feature type="transmembrane region" description="Helical" evidence="9">
    <location>
        <begin position="331"/>
        <end position="355"/>
    </location>
</feature>
<evidence type="ECO:0000256" key="8">
    <source>
        <dbReference type="PIRNR" id="PIRNR002744"/>
    </source>
</evidence>